<accession>A0A7Y9ZFS6</accession>
<feature type="region of interest" description="Disordered" evidence="1">
    <location>
        <begin position="282"/>
        <end position="308"/>
    </location>
</feature>
<evidence type="ECO:0000256" key="1">
    <source>
        <dbReference type="SAM" id="MobiDB-lite"/>
    </source>
</evidence>
<reference evidence="4 6" key="1">
    <citation type="submission" date="2017-06" db="EMBL/GenBank/DDBJ databases">
        <title>Complete Genome Sequence of the Soil Carbazole-Degrading Bacterium Nocardioides aromaticivorans IC177.</title>
        <authorList>
            <person name="Vejarano F."/>
            <person name="Suzuki-Minakuchi C."/>
            <person name="Ohtsubo Y."/>
            <person name="Tsuda M."/>
            <person name="Okada K."/>
            <person name="Nojiri H."/>
        </authorList>
    </citation>
    <scope>NUCLEOTIDE SEQUENCE [LARGE SCALE GENOMIC DNA]</scope>
    <source>
        <strain evidence="4 6">IC177</strain>
    </source>
</reference>
<organism evidence="3 5">
    <name type="scientific">Nocardioides aromaticivorans</name>
    <dbReference type="NCBI Taxonomy" id="200618"/>
    <lineage>
        <taxon>Bacteria</taxon>
        <taxon>Bacillati</taxon>
        <taxon>Actinomycetota</taxon>
        <taxon>Actinomycetes</taxon>
        <taxon>Propionibacteriales</taxon>
        <taxon>Nocardioidaceae</taxon>
        <taxon>Nocardioides</taxon>
    </lineage>
</organism>
<sequence length="308" mass="30360">MKKTRTLASAAGAVVLVTGAASFAVLGGGTATAAGEPSSAYGIALSIADNAVIGEDTIAVESTDGTLVKDSLIGLPDNPVASGGVINVSAENGKASSSVTDLGVGDGLLAQLPAELTGPLGDACDQIAGALDPVTGQINDALLGTLLPQIGDLLDDISDATDGTPLDLSLLGALDLSELTDLQLGGLCDVLAGDDQLVGADAVIAECTGDTGTTTITDLSALGLPVDIDVDEPNAKVEIPGLLTITANEQISNADGTFTVNALHVNLLGQVDLVVASATCGEVTSDEETDPSDAPTPTPVESHVPVTG</sequence>
<evidence type="ECO:0000313" key="6">
    <source>
        <dbReference type="Proteomes" id="UP000662818"/>
    </source>
</evidence>
<gene>
    <name evidence="3" type="ORF">BJ993_000260</name>
    <name evidence="4" type="ORF">CFH99_16110</name>
</gene>
<evidence type="ECO:0008006" key="7">
    <source>
        <dbReference type="Google" id="ProtNLM"/>
    </source>
</evidence>
<proteinExistence type="predicted"/>
<name>A0A7Y9ZFS6_9ACTN</name>
<dbReference type="Proteomes" id="UP000562045">
    <property type="component" value="Unassembled WGS sequence"/>
</dbReference>
<keyword evidence="6" id="KW-1185">Reference proteome</keyword>
<feature type="chain" id="PRO_5043478911" description="Choice-of-anchor G family protein" evidence="2">
    <location>
        <begin position="34"/>
        <end position="308"/>
    </location>
</feature>
<dbReference type="EMBL" id="JACBZM010000001">
    <property type="protein sequence ID" value="NYI43180.1"/>
    <property type="molecule type" value="Genomic_DNA"/>
</dbReference>
<evidence type="ECO:0000313" key="5">
    <source>
        <dbReference type="Proteomes" id="UP000562045"/>
    </source>
</evidence>
<dbReference type="NCBIfam" id="NF040603">
    <property type="entry name" value="choice_anch_P"/>
    <property type="match status" value="1"/>
</dbReference>
<keyword evidence="2" id="KW-0732">Signal</keyword>
<evidence type="ECO:0000313" key="3">
    <source>
        <dbReference type="EMBL" id="NYI43180.1"/>
    </source>
</evidence>
<feature type="signal peptide" evidence="2">
    <location>
        <begin position="1"/>
        <end position="33"/>
    </location>
</feature>
<dbReference type="EMBL" id="CP022295">
    <property type="protein sequence ID" value="QSR27144.1"/>
    <property type="molecule type" value="Genomic_DNA"/>
</dbReference>
<dbReference type="AlphaFoldDB" id="A0A7Y9ZFS6"/>
<reference evidence="3 5" key="2">
    <citation type="submission" date="2020-07" db="EMBL/GenBank/DDBJ databases">
        <title>Sequencing the genomes of 1000 actinobacteria strains.</title>
        <authorList>
            <person name="Klenk H.-P."/>
        </authorList>
    </citation>
    <scope>NUCLEOTIDE SEQUENCE [LARGE SCALE GENOMIC DNA]</scope>
    <source>
        <strain evidence="3 5">DSM 15131</strain>
    </source>
</reference>
<evidence type="ECO:0000313" key="4">
    <source>
        <dbReference type="EMBL" id="QSR27144.1"/>
    </source>
</evidence>
<dbReference type="Proteomes" id="UP000662818">
    <property type="component" value="Chromosome"/>
</dbReference>
<dbReference type="RefSeq" id="WP_036546407.1">
    <property type="nucleotide sequence ID" value="NZ_CP022295.1"/>
</dbReference>
<protein>
    <recommendedName>
        <fullName evidence="7">Choice-of-anchor G family protein</fullName>
    </recommendedName>
</protein>
<evidence type="ECO:0000256" key="2">
    <source>
        <dbReference type="SAM" id="SignalP"/>
    </source>
</evidence>